<dbReference type="Gene3D" id="3.30.1330.40">
    <property type="entry name" value="RutC-like"/>
    <property type="match status" value="1"/>
</dbReference>
<sequence>MVACENLADNSQHVSLQTLSRLGILYWKLDLTTYETDGTLPEICDSDTFSNRTTITSDDADGSDLQPSEQIEEISFGLEGLLILGGRLVLDVRNREDKWIRMTLSHGELIVLPRGIYHRFQRSMTKSFTYLLLRTTSSPMSEVRAIRSNDTDKSEYRRDFVSKYLSSRDHDAYESKISPNGRSFVIGDRAKALAKYPHMREANGLLFVSGTSSRRPNNTHIGAVEQADGSFVLDIREQTRAVFENIRMILRQAGANLDHLIDLTVFLTDMKYYRGFNEVYNEYFDTDTGPSRTTVAVYQLPHPNLIIEIKATALSPPEILSVF</sequence>
<dbReference type="CDD" id="cd00448">
    <property type="entry name" value="YjgF_YER057c_UK114_family"/>
    <property type="match status" value="1"/>
</dbReference>
<dbReference type="GO" id="GO:0019239">
    <property type="term" value="F:deaminase activity"/>
    <property type="evidence" value="ECO:0007669"/>
    <property type="project" value="TreeGrafter"/>
</dbReference>
<dbReference type="PANTHER" id="PTHR11803:SF48">
    <property type="entry name" value="2-AMINOMUCONATE DEAMINASE"/>
    <property type="match status" value="1"/>
</dbReference>
<accession>A0A6A7GEQ9</accession>
<dbReference type="InterPro" id="IPR004313">
    <property type="entry name" value="ARD"/>
</dbReference>
<dbReference type="InterPro" id="IPR035959">
    <property type="entry name" value="RutC-like_sf"/>
</dbReference>
<dbReference type="SUPFAM" id="SSF51182">
    <property type="entry name" value="RmlC-like cupins"/>
    <property type="match status" value="1"/>
</dbReference>
<dbReference type="EMBL" id="IACT01008743">
    <property type="protein sequence ID" value="LAC27855.1"/>
    <property type="molecule type" value="mRNA"/>
</dbReference>
<dbReference type="Pfam" id="PF01042">
    <property type="entry name" value="Ribonuc_L-PSP"/>
    <property type="match status" value="1"/>
</dbReference>
<dbReference type="SUPFAM" id="SSF55298">
    <property type="entry name" value="YjgF-like"/>
    <property type="match status" value="1"/>
</dbReference>
<evidence type="ECO:0000313" key="1">
    <source>
        <dbReference type="EMBL" id="LAC27855.1"/>
    </source>
</evidence>
<dbReference type="AlphaFoldDB" id="A0A6A7GEQ9"/>
<dbReference type="Pfam" id="PF03079">
    <property type="entry name" value="ARD"/>
    <property type="match status" value="1"/>
</dbReference>
<dbReference type="InterPro" id="IPR014710">
    <property type="entry name" value="RmlC-like_jellyroll"/>
</dbReference>
<dbReference type="PANTHER" id="PTHR11803">
    <property type="entry name" value="2-IMINOBUTANOATE/2-IMINOPROPANOATE DEAMINASE RIDA"/>
    <property type="match status" value="1"/>
</dbReference>
<dbReference type="GO" id="GO:0005829">
    <property type="term" value="C:cytosol"/>
    <property type="evidence" value="ECO:0007669"/>
    <property type="project" value="TreeGrafter"/>
</dbReference>
<dbReference type="GO" id="GO:0005739">
    <property type="term" value="C:mitochondrion"/>
    <property type="evidence" value="ECO:0007669"/>
    <property type="project" value="TreeGrafter"/>
</dbReference>
<dbReference type="InterPro" id="IPR006175">
    <property type="entry name" value="YjgF/YER057c/UK114"/>
</dbReference>
<dbReference type="InterPro" id="IPR011051">
    <property type="entry name" value="RmlC_Cupin_sf"/>
</dbReference>
<protein>
    <submittedName>
        <fullName evidence="1">2-Aminomuconate deaminase</fullName>
    </submittedName>
</protein>
<dbReference type="Gene3D" id="2.60.120.10">
    <property type="entry name" value="Jelly Rolls"/>
    <property type="match status" value="1"/>
</dbReference>
<organism evidence="1">
    <name type="scientific">Hirondellea gigas</name>
    <dbReference type="NCBI Taxonomy" id="1518452"/>
    <lineage>
        <taxon>Eukaryota</taxon>
        <taxon>Metazoa</taxon>
        <taxon>Ecdysozoa</taxon>
        <taxon>Arthropoda</taxon>
        <taxon>Crustacea</taxon>
        <taxon>Multicrustacea</taxon>
        <taxon>Malacostraca</taxon>
        <taxon>Eumalacostraca</taxon>
        <taxon>Peracarida</taxon>
        <taxon>Amphipoda</taxon>
        <taxon>Amphilochidea</taxon>
        <taxon>Lysianassida</taxon>
        <taxon>Lysianassidira</taxon>
        <taxon>Lysianassoidea</taxon>
        <taxon>Lysianassidae</taxon>
        <taxon>Hirondellea</taxon>
    </lineage>
</organism>
<dbReference type="GO" id="GO:0010309">
    <property type="term" value="F:acireductone dioxygenase [iron(II)-requiring] activity"/>
    <property type="evidence" value="ECO:0007669"/>
    <property type="project" value="InterPro"/>
</dbReference>
<reference evidence="1" key="1">
    <citation type="submission" date="2017-11" db="EMBL/GenBank/DDBJ databases">
        <title>The sensing device of the deep-sea amphipod.</title>
        <authorList>
            <person name="Kobayashi H."/>
            <person name="Nagahama T."/>
            <person name="Arai W."/>
            <person name="Sasagawa Y."/>
            <person name="Umeda M."/>
            <person name="Hayashi T."/>
            <person name="Nikaido I."/>
            <person name="Watanabe H."/>
            <person name="Oguri K."/>
            <person name="Kitazato H."/>
            <person name="Fujioka K."/>
            <person name="Kido Y."/>
            <person name="Takami H."/>
        </authorList>
    </citation>
    <scope>NUCLEOTIDE SEQUENCE</scope>
    <source>
        <tissue evidence="1">Whole body</tissue>
    </source>
</reference>
<name>A0A6A7GEQ9_9CRUS</name>
<proteinExistence type="evidence at transcript level"/>